<proteinExistence type="inferred from homology"/>
<dbReference type="Proteomes" id="UP000023561">
    <property type="component" value="Unassembled WGS sequence"/>
</dbReference>
<keyword evidence="4 8" id="KW-0812">Transmembrane</keyword>
<accession>A0A023DGH1</accession>
<protein>
    <submittedName>
        <fullName evidence="9">Uncharacterized protein</fullName>
    </submittedName>
</protein>
<dbReference type="PANTHER" id="PTHR37937">
    <property type="entry name" value="CONJUGATIVE TRANSFER: DNA TRANSPORT"/>
    <property type="match status" value="1"/>
</dbReference>
<comment type="subcellular location">
    <subcellularLocation>
        <location evidence="1">Cell membrane</location>
        <topology evidence="1">Multi-pass membrane protein</topology>
    </subcellularLocation>
</comment>
<evidence type="ECO:0000256" key="3">
    <source>
        <dbReference type="ARBA" id="ARBA00022475"/>
    </source>
</evidence>
<evidence type="ECO:0000256" key="5">
    <source>
        <dbReference type="ARBA" id="ARBA00022989"/>
    </source>
</evidence>
<dbReference type="Gene3D" id="3.40.50.300">
    <property type="entry name" value="P-loop containing nucleotide triphosphate hydrolases"/>
    <property type="match status" value="2"/>
</dbReference>
<dbReference type="EMBL" id="BAWO01000041">
    <property type="protein sequence ID" value="GAJ40338.1"/>
    <property type="molecule type" value="Genomic_DNA"/>
</dbReference>
<gene>
    <name evidence="9" type="ORF">GCA01S_041_00060</name>
</gene>
<dbReference type="RefSeq" id="WP_042410062.1">
    <property type="nucleotide sequence ID" value="NZ_BAWO01000041.1"/>
</dbReference>
<evidence type="ECO:0000256" key="4">
    <source>
        <dbReference type="ARBA" id="ARBA00022692"/>
    </source>
</evidence>
<keyword evidence="6 8" id="KW-0472">Membrane</keyword>
<dbReference type="PANTHER" id="PTHR37937:SF1">
    <property type="entry name" value="CONJUGATIVE TRANSFER: DNA TRANSPORT"/>
    <property type="match status" value="1"/>
</dbReference>
<dbReference type="OrthoDB" id="9766496at2"/>
<dbReference type="InterPro" id="IPR051539">
    <property type="entry name" value="T4SS-coupling_protein"/>
</dbReference>
<keyword evidence="5 8" id="KW-1133">Transmembrane helix</keyword>
<organism evidence="9 10">
    <name type="scientific">Parageobacillus caldoxylosilyticus NBRC 107762</name>
    <dbReference type="NCBI Taxonomy" id="1220594"/>
    <lineage>
        <taxon>Bacteria</taxon>
        <taxon>Bacillati</taxon>
        <taxon>Bacillota</taxon>
        <taxon>Bacilli</taxon>
        <taxon>Bacillales</taxon>
        <taxon>Anoxybacillaceae</taxon>
        <taxon>Saccharococcus</taxon>
    </lineage>
</organism>
<feature type="transmembrane region" description="Helical" evidence="8">
    <location>
        <begin position="12"/>
        <end position="32"/>
    </location>
</feature>
<evidence type="ECO:0000256" key="2">
    <source>
        <dbReference type="ARBA" id="ARBA00008806"/>
    </source>
</evidence>
<dbReference type="GO" id="GO:0005886">
    <property type="term" value="C:plasma membrane"/>
    <property type="evidence" value="ECO:0007669"/>
    <property type="project" value="UniProtKB-SubCell"/>
</dbReference>
<keyword evidence="10" id="KW-1185">Reference proteome</keyword>
<comment type="caution">
    <text evidence="9">The sequence shown here is derived from an EMBL/GenBank/DDBJ whole genome shotgun (WGS) entry which is preliminary data.</text>
</comment>
<feature type="compositionally biased region" description="Basic and acidic residues" evidence="7">
    <location>
        <begin position="701"/>
        <end position="711"/>
    </location>
</feature>
<evidence type="ECO:0000256" key="1">
    <source>
        <dbReference type="ARBA" id="ARBA00004651"/>
    </source>
</evidence>
<feature type="transmembrane region" description="Helical" evidence="8">
    <location>
        <begin position="60"/>
        <end position="77"/>
    </location>
</feature>
<evidence type="ECO:0000313" key="9">
    <source>
        <dbReference type="EMBL" id="GAJ40338.1"/>
    </source>
</evidence>
<keyword evidence="3" id="KW-1003">Cell membrane</keyword>
<feature type="compositionally biased region" description="Acidic residues" evidence="7">
    <location>
        <begin position="634"/>
        <end position="653"/>
    </location>
</feature>
<dbReference type="SUPFAM" id="SSF52540">
    <property type="entry name" value="P-loop containing nucleoside triphosphate hydrolases"/>
    <property type="match status" value="1"/>
</dbReference>
<sequence length="711" mass="81315">MNFKKDAWKPIFASVVLTVIAAYVLMGLFYMIGNGGDLKEILLRPKELITFVYTEENLKTVFSLAPFVILAALLYAFRSSIIVPKLEYASDFGLHGTSRWGTPDEVIDGKMFSKNNSYTKDPVDAFQMEKGIIVGKVPKKRELLIIPRNTTIDNRNVLVIGSSGSGKGQSFVFPNMINHTEETIIVTDPKGEIYEATHQIKRDQGYKVYQVDFINFVNCDRYNPLDYVEDDEDARAIANTIASNSVDEGKRDFWSESAVAFLSAFILYVKEKYKDKANMRHVVEMVARAGKDEEYLDEIIKNMSPDHPAYHMFTLANMSSGNTRAGIMATLAQQISIFSMQKIAKMTAKSDFKFHDLQKEKSVLYIKIRMDENPFVQLTATFFEQLIAVLYDIADKNHSKLPIPTIFLLDEFANIGTINKYPRVLATCRGLGMAMMTIIQDIGQLEDKKRYGPEMARSIINNHDTQLFLRTKDTKTAKYFSELAGETTVKHKQKSASYGRKEGSKSISEQYVKRSLITPGELMNMDKNTCYLFVSGAYPMKLEKAWQFDIYGDLLSNYEKYRSRLGYTAPLWNGEWVWDEEDSAAQDIQEVKQELEESDVVLLNEMIDEINKIDEDEEDEEITEEELRVLLGNVEDENEDEENESEEVGEAEELQSILDEIEEELDAFDEMEDEITEEDLMEIIEEFSEFSDDSEGEQEESNQKIADELPI</sequence>
<evidence type="ECO:0000256" key="8">
    <source>
        <dbReference type="SAM" id="Phobius"/>
    </source>
</evidence>
<feature type="region of interest" description="Disordered" evidence="7">
    <location>
        <begin position="687"/>
        <end position="711"/>
    </location>
</feature>
<evidence type="ECO:0000256" key="6">
    <source>
        <dbReference type="ARBA" id="ARBA00023136"/>
    </source>
</evidence>
<evidence type="ECO:0000313" key="10">
    <source>
        <dbReference type="Proteomes" id="UP000023561"/>
    </source>
</evidence>
<dbReference type="InterPro" id="IPR027417">
    <property type="entry name" value="P-loop_NTPase"/>
</dbReference>
<dbReference type="CDD" id="cd01127">
    <property type="entry name" value="TrwB_TraG_TraD_VirD4"/>
    <property type="match status" value="1"/>
</dbReference>
<dbReference type="Pfam" id="PF02534">
    <property type="entry name" value="T4SS-DNA_transf"/>
    <property type="match status" value="1"/>
</dbReference>
<name>A0A023DGH1_9BACL</name>
<dbReference type="InterPro" id="IPR003688">
    <property type="entry name" value="TraG/VirD4"/>
</dbReference>
<feature type="region of interest" description="Disordered" evidence="7">
    <location>
        <begin position="633"/>
        <end position="653"/>
    </location>
</feature>
<dbReference type="NCBIfam" id="NF045973">
    <property type="entry name" value="conju_CD1115"/>
    <property type="match status" value="1"/>
</dbReference>
<feature type="compositionally biased region" description="Acidic residues" evidence="7">
    <location>
        <begin position="687"/>
        <end position="700"/>
    </location>
</feature>
<evidence type="ECO:0000256" key="7">
    <source>
        <dbReference type="SAM" id="MobiDB-lite"/>
    </source>
</evidence>
<comment type="similarity">
    <text evidence="2">Belongs to the VirD4/TraG family.</text>
</comment>
<reference evidence="9 10" key="1">
    <citation type="submission" date="2014-04" db="EMBL/GenBank/DDBJ databases">
        <title>Whole genome shotgun sequence of Geobacillus caldoxylosilyticus NBRC 107762.</title>
        <authorList>
            <person name="Hosoyama A."/>
            <person name="Hosoyama Y."/>
            <person name="Katano-Makiyama Y."/>
            <person name="Tsuchikane K."/>
            <person name="Ohji S."/>
            <person name="Ichikawa N."/>
            <person name="Yamazoe A."/>
            <person name="Fujita N."/>
        </authorList>
    </citation>
    <scope>NUCLEOTIDE SEQUENCE [LARGE SCALE GENOMIC DNA]</scope>
    <source>
        <strain evidence="9 10">NBRC 107762</strain>
    </source>
</reference>
<dbReference type="AlphaFoldDB" id="A0A023DGH1"/>